<organism evidence="1">
    <name type="scientific">Moorella thermoacetica Y72</name>
    <dbReference type="NCBI Taxonomy" id="1325331"/>
    <lineage>
        <taxon>Bacteria</taxon>
        <taxon>Bacillati</taxon>
        <taxon>Bacillota</taxon>
        <taxon>Clostridia</taxon>
        <taxon>Neomoorellales</taxon>
        <taxon>Neomoorellaceae</taxon>
        <taxon>Neomoorella</taxon>
    </lineage>
</organism>
<dbReference type="EMBL" id="DF238840">
    <property type="protein sequence ID" value="GAF25289.1"/>
    <property type="molecule type" value="Genomic_DNA"/>
</dbReference>
<dbReference type="Gene3D" id="2.120.10.30">
    <property type="entry name" value="TolB, C-terminal domain"/>
    <property type="match status" value="1"/>
</dbReference>
<keyword evidence="1" id="KW-0378">Hydrolase</keyword>
<evidence type="ECO:0000313" key="1">
    <source>
        <dbReference type="EMBL" id="GAF25289.1"/>
    </source>
</evidence>
<dbReference type="GO" id="GO:0004177">
    <property type="term" value="F:aminopeptidase activity"/>
    <property type="evidence" value="ECO:0007669"/>
    <property type="project" value="UniProtKB-KW"/>
</dbReference>
<sequence length="300" mass="32526">MALFPVTPPGRSDQRIWLAANSGQARPLTAGPPENADCYPSVSPDGQDLYFLRLDSAGSGSLCLQSLAGSPAVELVRNINGWAGYYGNYYPAWVSIYYLNKIMATGKLVVSNVESRHFELETGRGRLVLLPEEGSTGVAKDLEKYAGKVAMVVGTLTSEPNIYMRGPLMRVNSVSLVQSPTPAGSDEESSAAGIASFTIAWPYLVVQVKNLARVEIWAVPTGTGITEKDYQLLGQAVKKSEIAGQQLWTFPIPDKPILATEIFAKGFNRAWRSRGFPCPSPGPPALIIPWVRPIKLFKVV</sequence>
<accession>A0A0S6UCQ3</accession>
<dbReference type="AlphaFoldDB" id="A0A0S6UCQ3"/>
<proteinExistence type="predicted"/>
<reference evidence="1" key="1">
    <citation type="journal article" date="2014" name="Gene">
        <title>Genome-guided analysis of transformation efficiency and carbon dioxide assimilation by Moorella thermoacetica Y72.</title>
        <authorList>
            <person name="Tsukahara K."/>
            <person name="Kita A."/>
            <person name="Nakashimada Y."/>
            <person name="Hoshino T."/>
            <person name="Murakami K."/>
        </authorList>
    </citation>
    <scope>NUCLEOTIDE SEQUENCE [LARGE SCALE GENOMIC DNA]</scope>
    <source>
        <strain evidence="1">Y72</strain>
    </source>
</reference>
<keyword evidence="1" id="KW-0031">Aminopeptidase</keyword>
<name>A0A0S6UCQ3_NEOTH</name>
<dbReference type="RefSeq" id="WP_025773305.1">
    <property type="nucleotide sequence ID" value="NZ_DF238840.1"/>
</dbReference>
<dbReference type="Proteomes" id="UP000063718">
    <property type="component" value="Unassembled WGS sequence"/>
</dbReference>
<dbReference type="InterPro" id="IPR011042">
    <property type="entry name" value="6-blade_b-propeller_TolB-like"/>
</dbReference>
<gene>
    <name evidence="1" type="ORF">MTY_0621</name>
</gene>
<protein>
    <submittedName>
        <fullName evidence="1">Dipeptidyl aminopeptidases/acylaminoacyl-peptidases</fullName>
    </submittedName>
</protein>
<keyword evidence="1" id="KW-0645">Protease</keyword>